<evidence type="ECO:0000313" key="3">
    <source>
        <dbReference type="Proteomes" id="UP000887159"/>
    </source>
</evidence>
<name>A0A8X6RN13_TRICX</name>
<sequence length="107" mass="12234">MFLDFAPDLPNESINFAFVWRVSGIIPEFTKSIFSSDKLSDVFREAEAGPRPVLLDRWIIRSVPLEIVESSGQEKVPTRRRPSLERPGRPRGERIEGSCGKHLWTPQ</sequence>
<dbReference type="AlphaFoldDB" id="A0A8X6RN13"/>
<reference evidence="2" key="1">
    <citation type="submission" date="2020-08" db="EMBL/GenBank/DDBJ databases">
        <title>Multicomponent nature underlies the extraordinary mechanical properties of spider dragline silk.</title>
        <authorList>
            <person name="Kono N."/>
            <person name="Nakamura H."/>
            <person name="Mori M."/>
            <person name="Yoshida Y."/>
            <person name="Ohtoshi R."/>
            <person name="Malay A.D."/>
            <person name="Moran D.A.P."/>
            <person name="Tomita M."/>
            <person name="Numata K."/>
            <person name="Arakawa K."/>
        </authorList>
    </citation>
    <scope>NUCLEOTIDE SEQUENCE</scope>
</reference>
<protein>
    <submittedName>
        <fullName evidence="2">Uncharacterized protein</fullName>
    </submittedName>
</protein>
<organism evidence="2 3">
    <name type="scientific">Trichonephila clavipes</name>
    <name type="common">Golden silk orbweaver</name>
    <name type="synonym">Nephila clavipes</name>
    <dbReference type="NCBI Taxonomy" id="2585209"/>
    <lineage>
        <taxon>Eukaryota</taxon>
        <taxon>Metazoa</taxon>
        <taxon>Ecdysozoa</taxon>
        <taxon>Arthropoda</taxon>
        <taxon>Chelicerata</taxon>
        <taxon>Arachnida</taxon>
        <taxon>Araneae</taxon>
        <taxon>Araneomorphae</taxon>
        <taxon>Entelegynae</taxon>
        <taxon>Araneoidea</taxon>
        <taxon>Nephilidae</taxon>
        <taxon>Trichonephila</taxon>
    </lineage>
</organism>
<evidence type="ECO:0000256" key="1">
    <source>
        <dbReference type="SAM" id="MobiDB-lite"/>
    </source>
</evidence>
<gene>
    <name evidence="2" type="ORF">TNCV_4002701</name>
</gene>
<proteinExistence type="predicted"/>
<dbReference type="Proteomes" id="UP000887159">
    <property type="component" value="Unassembled WGS sequence"/>
</dbReference>
<keyword evidence="3" id="KW-1185">Reference proteome</keyword>
<dbReference type="EMBL" id="BMAU01021202">
    <property type="protein sequence ID" value="GFX98501.1"/>
    <property type="molecule type" value="Genomic_DNA"/>
</dbReference>
<evidence type="ECO:0000313" key="2">
    <source>
        <dbReference type="EMBL" id="GFX98501.1"/>
    </source>
</evidence>
<comment type="caution">
    <text evidence="2">The sequence shown here is derived from an EMBL/GenBank/DDBJ whole genome shotgun (WGS) entry which is preliminary data.</text>
</comment>
<feature type="region of interest" description="Disordered" evidence="1">
    <location>
        <begin position="70"/>
        <end position="107"/>
    </location>
</feature>
<feature type="compositionally biased region" description="Basic and acidic residues" evidence="1">
    <location>
        <begin position="82"/>
        <end position="96"/>
    </location>
</feature>
<accession>A0A8X6RN13</accession>